<dbReference type="EMBL" id="RLII01000002">
    <property type="protein sequence ID" value="RXE60236.1"/>
    <property type="molecule type" value="Genomic_DNA"/>
</dbReference>
<dbReference type="InterPro" id="IPR046866">
    <property type="entry name" value="FapA_N"/>
</dbReference>
<evidence type="ECO:0000313" key="4">
    <source>
        <dbReference type="Proteomes" id="UP000289166"/>
    </source>
</evidence>
<evidence type="ECO:0000313" key="3">
    <source>
        <dbReference type="EMBL" id="RXE60236.1"/>
    </source>
</evidence>
<keyword evidence="1" id="KW-0175">Coiled coil</keyword>
<protein>
    <submittedName>
        <fullName evidence="3">DUF342 domain-containing protein</fullName>
    </submittedName>
</protein>
<feature type="domain" description="Flagellar Assembly Protein A N-terminal region" evidence="2">
    <location>
        <begin position="89"/>
        <end position="259"/>
    </location>
</feature>
<accession>A0A4Q0I759</accession>
<proteinExistence type="predicted"/>
<reference evidence="4" key="1">
    <citation type="submission" date="2018-11" db="EMBL/GenBank/DDBJ databases">
        <title>Genome sequencing of a novel mesophilic and cellulolytic organism within the genus Hungateiclostridium.</title>
        <authorList>
            <person name="Rettenmaier R."/>
            <person name="Liebl W."/>
            <person name="Zverlov V."/>
        </authorList>
    </citation>
    <scope>NUCLEOTIDE SEQUENCE [LARGE SCALE GENOMIC DNA]</scope>
    <source>
        <strain evidence="4">N2K1</strain>
    </source>
</reference>
<dbReference type="PANTHER" id="PTHR38032:SF1">
    <property type="entry name" value="RNA-BINDING PROTEIN KHPB N-TERMINAL DOMAIN-CONTAINING PROTEIN"/>
    <property type="match status" value="1"/>
</dbReference>
<dbReference type="Pfam" id="PF03961">
    <property type="entry name" value="FapA"/>
    <property type="match status" value="1"/>
</dbReference>
<name>A0A4Q0I759_9FIRM</name>
<dbReference type="InterPro" id="IPR046865">
    <property type="entry name" value="FapA_b_solenoid"/>
</dbReference>
<dbReference type="InterPro" id="IPR005646">
    <property type="entry name" value="FapA"/>
</dbReference>
<dbReference type="AlphaFoldDB" id="A0A4Q0I759"/>
<dbReference type="PANTHER" id="PTHR38032">
    <property type="entry name" value="POLYMERASE-RELATED"/>
    <property type="match status" value="1"/>
</dbReference>
<gene>
    <name evidence="3" type="ORF">EFD62_03165</name>
</gene>
<dbReference type="OrthoDB" id="9760122at2"/>
<sequence length="542" mass="59041">MSDIGKGSSYGNANNGFFEIQYKENGVFLTVHPPMGKGKAVEVSDVIDRLAKKKVSYDKEMVELAVERATNTPVKIAEPQEELKIDASINVNISADKMKATMVIKPPDGGKMLSKDEIMGILKSNGVNYGIIESTLDTVSKYPVYNEIIVIAEGTPPINGQNGKVDFHFDLTKERKPIVLEDGRVDFRELNLIESVTKGQVLCSLTPPLPGTPGRTVENTEVPALDGKPGVLPKGKNVEITEDGQNLIAGMDGQVNYIEGKVSVFANYEVPADVDNSTGNISFIGNVIIRGNVLSGFTVEAGGNVEVLGVVEAAVIRADGDIILRRGMQGLGKGILKSGGDIIARYIENSIIDAKGDIKAEAIMHSNVKCGNKLELSGKKGLLIGGKCKVGREISAKVIGSYLATHTDVEVGTDPQLKERYKEIRDEIQKLEEDLVKTEQAIAILKKLEAAGKMSPEKQELMVKSVRTKIYHSNRLNELKEELVVTEQRLQKEANGKIKVFDHIYPGTKVTIGTSMLYIKEDLQYCTLYRDGADIKIGPIDK</sequence>
<comment type="caution">
    <text evidence="3">The sequence shown here is derived from an EMBL/GenBank/DDBJ whole genome shotgun (WGS) entry which is preliminary data.</text>
</comment>
<dbReference type="Pfam" id="PF20250">
    <property type="entry name" value="FapA_N"/>
    <property type="match status" value="1"/>
</dbReference>
<dbReference type="RefSeq" id="WP_069193972.1">
    <property type="nucleotide sequence ID" value="NZ_RLII01000002.1"/>
</dbReference>
<evidence type="ECO:0000256" key="1">
    <source>
        <dbReference type="SAM" id="Coils"/>
    </source>
</evidence>
<feature type="coiled-coil region" evidence="1">
    <location>
        <begin position="414"/>
        <end position="448"/>
    </location>
</feature>
<dbReference type="Proteomes" id="UP000289166">
    <property type="component" value="Unassembled WGS sequence"/>
</dbReference>
<keyword evidence="4" id="KW-1185">Reference proteome</keyword>
<evidence type="ECO:0000259" key="2">
    <source>
        <dbReference type="Pfam" id="PF20250"/>
    </source>
</evidence>
<organism evidence="3 4">
    <name type="scientific">Acetivibrio mesophilus</name>
    <dbReference type="NCBI Taxonomy" id="2487273"/>
    <lineage>
        <taxon>Bacteria</taxon>
        <taxon>Bacillati</taxon>
        <taxon>Bacillota</taxon>
        <taxon>Clostridia</taxon>
        <taxon>Eubacteriales</taxon>
        <taxon>Oscillospiraceae</taxon>
        <taxon>Acetivibrio</taxon>
    </lineage>
</organism>